<feature type="region of interest" description="Disordered" evidence="4">
    <location>
        <begin position="1"/>
        <end position="42"/>
    </location>
</feature>
<feature type="repeat" description="PPR" evidence="3">
    <location>
        <begin position="636"/>
        <end position="670"/>
    </location>
</feature>
<feature type="repeat" description="PPR" evidence="3">
    <location>
        <begin position="341"/>
        <end position="375"/>
    </location>
</feature>
<protein>
    <submittedName>
        <fullName evidence="5">Pentatricopeptide repeat-containing protein</fullName>
    </submittedName>
</protein>
<feature type="repeat" description="PPR" evidence="3">
    <location>
        <begin position="536"/>
        <end position="570"/>
    </location>
</feature>
<name>A0AAW2QD80_9LAMI</name>
<dbReference type="GO" id="GO:0003729">
    <property type="term" value="F:mRNA binding"/>
    <property type="evidence" value="ECO:0007669"/>
    <property type="project" value="TreeGrafter"/>
</dbReference>
<feature type="repeat" description="PPR" evidence="3">
    <location>
        <begin position="485"/>
        <end position="519"/>
    </location>
</feature>
<evidence type="ECO:0000256" key="3">
    <source>
        <dbReference type="PROSITE-ProRule" id="PRU00708"/>
    </source>
</evidence>
<accession>A0AAW2QD80</accession>
<dbReference type="PANTHER" id="PTHR47938:SF35">
    <property type="entry name" value="PENTATRICOPEPTIDE REPEAT-CONTAINING PROTEIN 4, MITOCHONDRIAL-RELATED"/>
    <property type="match status" value="1"/>
</dbReference>
<dbReference type="AlphaFoldDB" id="A0AAW2QD80"/>
<dbReference type="InterPro" id="IPR002885">
    <property type="entry name" value="PPR_rpt"/>
</dbReference>
<comment type="similarity">
    <text evidence="1">Belongs to the PPR family. P subfamily.</text>
</comment>
<reference evidence="5" key="2">
    <citation type="journal article" date="2024" name="Plant">
        <title>Genomic evolution and insights into agronomic trait innovations of Sesamum species.</title>
        <authorList>
            <person name="Miao H."/>
            <person name="Wang L."/>
            <person name="Qu L."/>
            <person name="Liu H."/>
            <person name="Sun Y."/>
            <person name="Le M."/>
            <person name="Wang Q."/>
            <person name="Wei S."/>
            <person name="Zheng Y."/>
            <person name="Lin W."/>
            <person name="Duan Y."/>
            <person name="Cao H."/>
            <person name="Xiong S."/>
            <person name="Wang X."/>
            <person name="Wei L."/>
            <person name="Li C."/>
            <person name="Ma Q."/>
            <person name="Ju M."/>
            <person name="Zhao R."/>
            <person name="Li G."/>
            <person name="Mu C."/>
            <person name="Tian Q."/>
            <person name="Mei H."/>
            <person name="Zhang T."/>
            <person name="Gao T."/>
            <person name="Zhang H."/>
        </authorList>
    </citation>
    <scope>NUCLEOTIDE SEQUENCE</scope>
    <source>
        <strain evidence="5">G01</strain>
    </source>
</reference>
<feature type="repeat" description="PPR" evidence="3">
    <location>
        <begin position="376"/>
        <end position="410"/>
    </location>
</feature>
<sequence length="871" mass="98241">MNIPAPFRKALPTPPLPVSVPVPSPPPPPSSETNMEHLSSSESEMESSDEVILWSLLLYHLPILFASGPTGSGMMADHWQKNTFVESSLNAFYCYKDVQGDAGPRRKRVKRQAIVGPAVDKEVAHEAVGLKQVALVPKEKPIIKKKNPVLQIKLVPKQVQPEPRHDDAGKEVQEPRLETLDHEPYATLEELNSGKLPPEEILSLPRFKIFDNRSPGIENYRVELMYNECLPSDTENLFSYIATPSVVRAKMFSEIDTLHHQLLRSPTPPHNLLYSVVKTLAKAGHIHKAISHFQSLRTHFPASPPSIILYNLLILTSLKENCPNFVSWLYKDLIFSKVKLQTYTLNLLISGLCDSSRLENARDLFDRMRDKGCEPNEYTFGILARGYCRCGLASKGLELLDLMKRIGLVPNLVIYNTLIASFCKEGNNDEAERLVERMKEDGLAPNVVTFNTRISALSKAGKILEASRIFRDMQMDEELGLPRPNVVTHNLMLDGFCREGMLEEAQTLVQSMKRDAIFSNARGVVSLMISGGVSPDVATYSTLLQGHCKQRKSVEVSKVLNEMIMSGCLPNTYTCNVLLHNLWREGKIEEAERTGKVDRAVEIVNEMWTHGSAALGNLGNLYIGLVDGNRKRCLPDLITYSTIINGLCRDGRLEEAKKKFIEMLGRKLYPDSTTWKKRLQKTLQTYNWLILGLGITNQIFEMLGLMDEMKERGISPNVDTYNIVLNSVCEGERTEEAATLLDEMLQRGITPNIYSFKLLIKTFCRTGEFRPAQEVFEIAVSICGHKEVLYKLMFNELLAGGEILEAKQLFEAALDRCFDLNGFHYKDLIERLCVGENLECANDILKKMMQRGCRFDPALFMPVIVFREEGK</sequence>
<reference evidence="5" key="1">
    <citation type="submission" date="2020-06" db="EMBL/GenBank/DDBJ databases">
        <authorList>
            <person name="Li T."/>
            <person name="Hu X."/>
            <person name="Zhang T."/>
            <person name="Song X."/>
            <person name="Zhang H."/>
            <person name="Dai N."/>
            <person name="Sheng W."/>
            <person name="Hou X."/>
            <person name="Wei L."/>
        </authorList>
    </citation>
    <scope>NUCLEOTIDE SEQUENCE</scope>
    <source>
        <strain evidence="5">G01</strain>
        <tissue evidence="5">Leaf</tissue>
    </source>
</reference>
<dbReference type="PANTHER" id="PTHR47938">
    <property type="entry name" value="RESPIRATORY COMPLEX I CHAPERONE (CIA84), PUTATIVE (AFU_ORTHOLOGUE AFUA_2G06020)-RELATED"/>
    <property type="match status" value="1"/>
</dbReference>
<evidence type="ECO:0000256" key="2">
    <source>
        <dbReference type="ARBA" id="ARBA00022737"/>
    </source>
</evidence>
<feature type="repeat" description="PPR" evidence="3">
    <location>
        <begin position="717"/>
        <end position="751"/>
    </location>
</feature>
<dbReference type="PROSITE" id="PS51375">
    <property type="entry name" value="PPR"/>
    <property type="match status" value="9"/>
</dbReference>
<feature type="repeat" description="PPR" evidence="3">
    <location>
        <begin position="446"/>
        <end position="476"/>
    </location>
</feature>
<organism evidence="5">
    <name type="scientific">Sesamum angustifolium</name>
    <dbReference type="NCBI Taxonomy" id="2727405"/>
    <lineage>
        <taxon>Eukaryota</taxon>
        <taxon>Viridiplantae</taxon>
        <taxon>Streptophyta</taxon>
        <taxon>Embryophyta</taxon>
        <taxon>Tracheophyta</taxon>
        <taxon>Spermatophyta</taxon>
        <taxon>Magnoliopsida</taxon>
        <taxon>eudicotyledons</taxon>
        <taxon>Gunneridae</taxon>
        <taxon>Pentapetalae</taxon>
        <taxon>asterids</taxon>
        <taxon>lamiids</taxon>
        <taxon>Lamiales</taxon>
        <taxon>Pedaliaceae</taxon>
        <taxon>Sesamum</taxon>
    </lineage>
</organism>
<dbReference type="NCBIfam" id="TIGR00756">
    <property type="entry name" value="PPR"/>
    <property type="match status" value="9"/>
</dbReference>
<feature type="repeat" description="PPR" evidence="3">
    <location>
        <begin position="682"/>
        <end position="716"/>
    </location>
</feature>
<evidence type="ECO:0000256" key="1">
    <source>
        <dbReference type="ARBA" id="ARBA00007626"/>
    </source>
</evidence>
<dbReference type="Pfam" id="PF13041">
    <property type="entry name" value="PPR_2"/>
    <property type="match status" value="4"/>
</dbReference>
<evidence type="ECO:0000256" key="4">
    <source>
        <dbReference type="SAM" id="MobiDB-lite"/>
    </source>
</evidence>
<dbReference type="Gene3D" id="1.25.40.10">
    <property type="entry name" value="Tetratricopeptide repeat domain"/>
    <property type="match status" value="7"/>
</dbReference>
<keyword evidence="2" id="KW-0677">Repeat</keyword>
<comment type="caution">
    <text evidence="5">The sequence shown here is derived from an EMBL/GenBank/DDBJ whole genome shotgun (WGS) entry which is preliminary data.</text>
</comment>
<dbReference type="EMBL" id="JACGWK010000003">
    <property type="protein sequence ID" value="KAL0365754.1"/>
    <property type="molecule type" value="Genomic_DNA"/>
</dbReference>
<evidence type="ECO:0000313" key="5">
    <source>
        <dbReference type="EMBL" id="KAL0365754.1"/>
    </source>
</evidence>
<dbReference type="Pfam" id="PF12854">
    <property type="entry name" value="PPR_1"/>
    <property type="match status" value="2"/>
</dbReference>
<feature type="compositionally biased region" description="Pro residues" evidence="4">
    <location>
        <begin position="12"/>
        <end position="30"/>
    </location>
</feature>
<proteinExistence type="inferred from homology"/>
<gene>
    <name evidence="5" type="ORF">Sangu_0673000</name>
</gene>
<feature type="repeat" description="PPR" evidence="3">
    <location>
        <begin position="411"/>
        <end position="445"/>
    </location>
</feature>
<dbReference type="Pfam" id="PF13812">
    <property type="entry name" value="PPR_3"/>
    <property type="match status" value="1"/>
</dbReference>
<dbReference type="InterPro" id="IPR011990">
    <property type="entry name" value="TPR-like_helical_dom_sf"/>
</dbReference>